<dbReference type="SMART" id="SM00895">
    <property type="entry name" value="FCD"/>
    <property type="match status" value="1"/>
</dbReference>
<dbReference type="GO" id="GO:0003677">
    <property type="term" value="F:DNA binding"/>
    <property type="evidence" value="ECO:0007669"/>
    <property type="project" value="UniProtKB-KW"/>
</dbReference>
<proteinExistence type="predicted"/>
<name>A0A645F5U5_9ZZZZ</name>
<keyword evidence="3" id="KW-0804">Transcription</keyword>
<organism evidence="5">
    <name type="scientific">bioreactor metagenome</name>
    <dbReference type="NCBI Taxonomy" id="1076179"/>
    <lineage>
        <taxon>unclassified sequences</taxon>
        <taxon>metagenomes</taxon>
        <taxon>ecological metagenomes</taxon>
    </lineage>
</organism>
<dbReference type="Gene3D" id="1.20.120.530">
    <property type="entry name" value="GntR ligand-binding domain-like"/>
    <property type="match status" value="1"/>
</dbReference>
<dbReference type="InterPro" id="IPR008920">
    <property type="entry name" value="TF_FadR/GntR_C"/>
</dbReference>
<dbReference type="InterPro" id="IPR011711">
    <property type="entry name" value="GntR_C"/>
</dbReference>
<feature type="domain" description="GntR C-terminal" evidence="4">
    <location>
        <begin position="1"/>
        <end position="116"/>
    </location>
</feature>
<evidence type="ECO:0000259" key="4">
    <source>
        <dbReference type="SMART" id="SM00895"/>
    </source>
</evidence>
<keyword evidence="1" id="KW-0805">Transcription regulation</keyword>
<sequence>MVVEKGTIGLAVQHITDDDLADLEEIFNMMLIHHDDVKKFSQADYLFHRKIAESSKNPILIQANQSIEEVLANTMDNIVTLLGCAIGIRYHRLLLSSLRMRDKNACEQLMEEHLQATIDGIRNFLVVSQVSLA</sequence>
<protein>
    <recommendedName>
        <fullName evidence="4">GntR C-terminal domain-containing protein</fullName>
    </recommendedName>
</protein>
<dbReference type="PANTHER" id="PTHR43537">
    <property type="entry name" value="TRANSCRIPTIONAL REGULATOR, GNTR FAMILY"/>
    <property type="match status" value="1"/>
</dbReference>
<gene>
    <name evidence="5" type="ORF">SDC9_157020</name>
</gene>
<accession>A0A645F5U5</accession>
<dbReference type="SUPFAM" id="SSF48008">
    <property type="entry name" value="GntR ligand-binding domain-like"/>
    <property type="match status" value="1"/>
</dbReference>
<dbReference type="AlphaFoldDB" id="A0A645F5U5"/>
<evidence type="ECO:0000313" key="5">
    <source>
        <dbReference type="EMBL" id="MPN09728.1"/>
    </source>
</evidence>
<comment type="caution">
    <text evidence="5">The sequence shown here is derived from an EMBL/GenBank/DDBJ whole genome shotgun (WGS) entry which is preliminary data.</text>
</comment>
<keyword evidence="2" id="KW-0238">DNA-binding</keyword>
<reference evidence="5" key="1">
    <citation type="submission" date="2019-08" db="EMBL/GenBank/DDBJ databases">
        <authorList>
            <person name="Kucharzyk K."/>
            <person name="Murdoch R.W."/>
            <person name="Higgins S."/>
            <person name="Loffler F."/>
        </authorList>
    </citation>
    <scope>NUCLEOTIDE SEQUENCE</scope>
</reference>
<evidence type="ECO:0000256" key="1">
    <source>
        <dbReference type="ARBA" id="ARBA00023015"/>
    </source>
</evidence>
<evidence type="ECO:0000256" key="2">
    <source>
        <dbReference type="ARBA" id="ARBA00023125"/>
    </source>
</evidence>
<evidence type="ECO:0000256" key="3">
    <source>
        <dbReference type="ARBA" id="ARBA00023163"/>
    </source>
</evidence>
<dbReference type="EMBL" id="VSSQ01055852">
    <property type="protein sequence ID" value="MPN09728.1"/>
    <property type="molecule type" value="Genomic_DNA"/>
</dbReference>
<dbReference type="Pfam" id="PF07729">
    <property type="entry name" value="FCD"/>
    <property type="match status" value="1"/>
</dbReference>
<dbReference type="PANTHER" id="PTHR43537:SF5">
    <property type="entry name" value="UXU OPERON TRANSCRIPTIONAL REGULATOR"/>
    <property type="match status" value="1"/>
</dbReference>